<reference evidence="1 2" key="1">
    <citation type="journal article" date="2019" name="Int. J. Syst. Evol. Microbiol.">
        <title>The Global Catalogue of Microorganisms (GCM) 10K type strain sequencing project: providing services to taxonomists for standard genome sequencing and annotation.</title>
        <authorList>
            <consortium name="The Broad Institute Genomics Platform"/>
            <consortium name="The Broad Institute Genome Sequencing Center for Infectious Disease"/>
            <person name="Wu L."/>
            <person name="Ma J."/>
        </authorList>
    </citation>
    <scope>NUCLEOTIDE SEQUENCE [LARGE SCALE GENOMIC DNA]</scope>
    <source>
        <strain evidence="1 2">PSRA2</strain>
    </source>
</reference>
<proteinExistence type="predicted"/>
<dbReference type="EMBL" id="JBHSXM010000001">
    <property type="protein sequence ID" value="MFC6836319.1"/>
    <property type="molecule type" value="Genomic_DNA"/>
</dbReference>
<name>A0ABD5UC63_9EURY</name>
<organism evidence="1 2">
    <name type="scientific">Halomarina ordinaria</name>
    <dbReference type="NCBI Taxonomy" id="3033939"/>
    <lineage>
        <taxon>Archaea</taxon>
        <taxon>Methanobacteriati</taxon>
        <taxon>Methanobacteriota</taxon>
        <taxon>Stenosarchaea group</taxon>
        <taxon>Halobacteria</taxon>
        <taxon>Halobacteriales</taxon>
        <taxon>Natronomonadaceae</taxon>
        <taxon>Halomarina</taxon>
    </lineage>
</organism>
<sequence length="67" mass="7332">MGLSKLLASKSSRRLSALSMLVQAARALYRGNRRVGALLLGAAVLSYRWSVVGLVAELGIRLYQRSR</sequence>
<dbReference type="RefSeq" id="WP_304448006.1">
    <property type="nucleotide sequence ID" value="NZ_JARRAH010000001.1"/>
</dbReference>
<dbReference type="Proteomes" id="UP001596406">
    <property type="component" value="Unassembled WGS sequence"/>
</dbReference>
<comment type="caution">
    <text evidence="1">The sequence shown here is derived from an EMBL/GenBank/DDBJ whole genome shotgun (WGS) entry which is preliminary data.</text>
</comment>
<protein>
    <submittedName>
        <fullName evidence="1">Uncharacterized protein</fullName>
    </submittedName>
</protein>
<evidence type="ECO:0000313" key="1">
    <source>
        <dbReference type="EMBL" id="MFC6836319.1"/>
    </source>
</evidence>
<keyword evidence="2" id="KW-1185">Reference proteome</keyword>
<accession>A0ABD5UC63</accession>
<dbReference type="AlphaFoldDB" id="A0ABD5UC63"/>
<evidence type="ECO:0000313" key="2">
    <source>
        <dbReference type="Proteomes" id="UP001596406"/>
    </source>
</evidence>
<gene>
    <name evidence="1" type="ORF">ACFQHK_07345</name>
</gene>